<dbReference type="Pfam" id="PF13508">
    <property type="entry name" value="Acetyltransf_7"/>
    <property type="match status" value="1"/>
</dbReference>
<keyword evidence="8" id="KW-1185">Reference proteome</keyword>
<dbReference type="InterPro" id="IPR000182">
    <property type="entry name" value="GNAT_dom"/>
</dbReference>
<sequence length="156" mass="16982">MPGETLEGFSCGVPPIDAWAAERAPSAAQYGTAVVYASFVDDATESDAPQEVAGFYTLSAYSVERSSVAGGWLRRNTPDRIPAILIGMLGVSRQCQGEGLGWQLLQDAIMRPRRISRQLGSRAIIVEPYDDSARSFYEHFGFCPIPGSNSMYLRLA</sequence>
<evidence type="ECO:0000259" key="6">
    <source>
        <dbReference type="PROSITE" id="PS51186"/>
    </source>
</evidence>
<accession>A0A087DJ71</accession>
<keyword evidence="3 7" id="KW-0808">Transferase</keyword>
<dbReference type="Gene3D" id="3.40.630.30">
    <property type="match status" value="1"/>
</dbReference>
<proteinExistence type="predicted"/>
<dbReference type="GeneID" id="85166743"/>
<dbReference type="SUPFAM" id="SSF55729">
    <property type="entry name" value="Acyl-CoA N-acyltransferases (Nat)"/>
    <property type="match status" value="1"/>
</dbReference>
<dbReference type="EMBL" id="JGZO01000002">
    <property type="protein sequence ID" value="KFI95571.1"/>
    <property type="molecule type" value="Genomic_DNA"/>
</dbReference>
<dbReference type="AlphaFoldDB" id="A0A087DJ71"/>
<dbReference type="PANTHER" id="PTHR36449">
    <property type="entry name" value="ACETYLTRANSFERASE-RELATED"/>
    <property type="match status" value="1"/>
</dbReference>
<evidence type="ECO:0000256" key="4">
    <source>
        <dbReference type="ARBA" id="ARBA00023315"/>
    </source>
</evidence>
<evidence type="ECO:0000313" key="7">
    <source>
        <dbReference type="EMBL" id="KFI95571.1"/>
    </source>
</evidence>
<organism evidence="7 8">
    <name type="scientific">Bifidobacterium scardovii</name>
    <dbReference type="NCBI Taxonomy" id="158787"/>
    <lineage>
        <taxon>Bacteria</taxon>
        <taxon>Bacillati</taxon>
        <taxon>Actinomycetota</taxon>
        <taxon>Actinomycetes</taxon>
        <taxon>Bifidobacteriales</taxon>
        <taxon>Bifidobacteriaceae</taxon>
        <taxon>Bifidobacterium</taxon>
    </lineage>
</organism>
<dbReference type="PROSITE" id="PS51186">
    <property type="entry name" value="GNAT"/>
    <property type="match status" value="1"/>
</dbReference>
<evidence type="ECO:0000313" key="8">
    <source>
        <dbReference type="Proteomes" id="UP000029033"/>
    </source>
</evidence>
<reference evidence="7 8" key="1">
    <citation type="submission" date="2014-03" db="EMBL/GenBank/DDBJ databases">
        <title>Genomics of Bifidobacteria.</title>
        <authorList>
            <person name="Ventura M."/>
            <person name="Milani C."/>
            <person name="Lugli G.A."/>
        </authorList>
    </citation>
    <scope>NUCLEOTIDE SEQUENCE [LARGE SCALE GENOMIC DNA]</scope>
    <source>
        <strain evidence="7 8">LMG 21589</strain>
    </source>
</reference>
<dbReference type="InterPro" id="IPR016181">
    <property type="entry name" value="Acyl_CoA_acyltransferase"/>
</dbReference>
<feature type="domain" description="N-acetyltransferase" evidence="6">
    <location>
        <begin position="14"/>
        <end position="156"/>
    </location>
</feature>
<dbReference type="eggNOG" id="COG2153">
    <property type="taxonomic scope" value="Bacteria"/>
</dbReference>
<keyword evidence="1" id="KW-0678">Repressor</keyword>
<name>A0A087DJ71_9BIFI</name>
<dbReference type="GO" id="GO:0016747">
    <property type="term" value="F:acyltransferase activity, transferring groups other than amino-acyl groups"/>
    <property type="evidence" value="ECO:0007669"/>
    <property type="project" value="InterPro"/>
</dbReference>
<dbReference type="PANTHER" id="PTHR36449:SF1">
    <property type="entry name" value="ACETYLTRANSFERASE"/>
    <property type="match status" value="1"/>
</dbReference>
<dbReference type="Proteomes" id="UP000029033">
    <property type="component" value="Unassembled WGS sequence"/>
</dbReference>
<evidence type="ECO:0000256" key="5">
    <source>
        <dbReference type="ARBA" id="ARBA00049880"/>
    </source>
</evidence>
<dbReference type="STRING" id="158787.BSCA_0603"/>
<evidence type="ECO:0000256" key="2">
    <source>
        <dbReference type="ARBA" id="ARBA00022649"/>
    </source>
</evidence>
<dbReference type="RefSeq" id="WP_169742223.1">
    <property type="nucleotide sequence ID" value="NZ_CAUPKV010000002.1"/>
</dbReference>
<comment type="catalytic activity">
    <reaction evidence="5">
        <text>glycyl-tRNA(Gly) + acetyl-CoA = N-acetylglycyl-tRNA(Gly) + CoA + H(+)</text>
        <dbReference type="Rhea" id="RHEA:81867"/>
        <dbReference type="Rhea" id="RHEA-COMP:9683"/>
        <dbReference type="Rhea" id="RHEA-COMP:19766"/>
        <dbReference type="ChEBI" id="CHEBI:15378"/>
        <dbReference type="ChEBI" id="CHEBI:57287"/>
        <dbReference type="ChEBI" id="CHEBI:57288"/>
        <dbReference type="ChEBI" id="CHEBI:78522"/>
        <dbReference type="ChEBI" id="CHEBI:232036"/>
    </reaction>
</comment>
<gene>
    <name evidence="7" type="ORF">BSCA_0603</name>
</gene>
<keyword evidence="4" id="KW-0012">Acyltransferase</keyword>
<protein>
    <submittedName>
        <fullName evidence="7">Acetyltransferase</fullName>
    </submittedName>
</protein>
<evidence type="ECO:0000256" key="1">
    <source>
        <dbReference type="ARBA" id="ARBA00022491"/>
    </source>
</evidence>
<evidence type="ECO:0000256" key="3">
    <source>
        <dbReference type="ARBA" id="ARBA00022679"/>
    </source>
</evidence>
<comment type="caution">
    <text evidence="7">The sequence shown here is derived from an EMBL/GenBank/DDBJ whole genome shotgun (WGS) entry which is preliminary data.</text>
</comment>
<keyword evidence="2" id="KW-1277">Toxin-antitoxin system</keyword>